<dbReference type="EMBL" id="OBMM01000007">
    <property type="protein sequence ID" value="SOC29561.1"/>
    <property type="molecule type" value="Genomic_DNA"/>
</dbReference>
<dbReference type="GO" id="GO:0006749">
    <property type="term" value="P:glutathione metabolic process"/>
    <property type="evidence" value="ECO:0007669"/>
    <property type="project" value="TreeGrafter"/>
</dbReference>
<dbReference type="SFLD" id="SFLDS00019">
    <property type="entry name" value="Glutathione_Transferase_(cytos"/>
    <property type="match status" value="1"/>
</dbReference>
<keyword evidence="4" id="KW-0808">Transferase</keyword>
<gene>
    <name evidence="4" type="ORF">SAMN05428964_107181</name>
</gene>
<dbReference type="SUPFAM" id="SSF47616">
    <property type="entry name" value="GST C-terminal domain-like"/>
    <property type="match status" value="1"/>
</dbReference>
<dbReference type="InterPro" id="IPR010987">
    <property type="entry name" value="Glutathione-S-Trfase_C-like"/>
</dbReference>
<dbReference type="PANTHER" id="PTHR43969">
    <property type="entry name" value="GLUTATHIONE S TRANSFERASE D10, ISOFORM A-RELATED"/>
    <property type="match status" value="1"/>
</dbReference>
<feature type="domain" description="GST N-terminal" evidence="2">
    <location>
        <begin position="23"/>
        <end position="102"/>
    </location>
</feature>
<reference evidence="4 5" key="1">
    <citation type="submission" date="2017-08" db="EMBL/GenBank/DDBJ databases">
        <authorList>
            <person name="de Groot N.N."/>
        </authorList>
    </citation>
    <scope>NUCLEOTIDE SEQUENCE [LARGE SCALE GENOMIC DNA]</scope>
    <source>
        <strain evidence="4 5">USBA 78</strain>
    </source>
</reference>
<sequence>MVSSRHMRPGLQNVHPWLGIFNSMRQLHHFWLSPFSRKVRLVLAEKKLEFELKAEPVWERRDAFLSLNPAGEVPVLEEEDGTVLCDSTVICEYLDEVYTDTPLLGTDAKERAEIRRLVAWFDGKFNREVTEHLLGEKLLKRFFSTGTPDTKILRAGRTNAAYHLDYIGWLFERRNWLAGEHLTMADIAAAAQISVIDYMGDINWSKHPRARDWYMRIKSRPAMRDILADRQASFPPSPHYADLDFE</sequence>
<evidence type="ECO:0000259" key="3">
    <source>
        <dbReference type="PROSITE" id="PS50405"/>
    </source>
</evidence>
<evidence type="ECO:0000313" key="4">
    <source>
        <dbReference type="EMBL" id="SOC29561.1"/>
    </source>
</evidence>
<organism evidence="4 5">
    <name type="scientific">Thalassospira xiamenensis</name>
    <dbReference type="NCBI Taxonomy" id="220697"/>
    <lineage>
        <taxon>Bacteria</taxon>
        <taxon>Pseudomonadati</taxon>
        <taxon>Pseudomonadota</taxon>
        <taxon>Alphaproteobacteria</taxon>
        <taxon>Rhodospirillales</taxon>
        <taxon>Thalassospiraceae</taxon>
        <taxon>Thalassospira</taxon>
    </lineage>
</organism>
<dbReference type="Pfam" id="PF14497">
    <property type="entry name" value="GST_C_3"/>
    <property type="match status" value="1"/>
</dbReference>
<dbReference type="CDD" id="cd00299">
    <property type="entry name" value="GST_C_family"/>
    <property type="match status" value="1"/>
</dbReference>
<dbReference type="InterPro" id="IPR004046">
    <property type="entry name" value="GST_C"/>
</dbReference>
<dbReference type="InterPro" id="IPR036282">
    <property type="entry name" value="Glutathione-S-Trfase_C_sf"/>
</dbReference>
<dbReference type="GO" id="GO:0004364">
    <property type="term" value="F:glutathione transferase activity"/>
    <property type="evidence" value="ECO:0007669"/>
    <property type="project" value="TreeGrafter"/>
</dbReference>
<dbReference type="Pfam" id="PF13409">
    <property type="entry name" value="GST_N_2"/>
    <property type="match status" value="1"/>
</dbReference>
<accession>A0A285TWE9</accession>
<dbReference type="Proteomes" id="UP000219068">
    <property type="component" value="Unassembled WGS sequence"/>
</dbReference>
<name>A0A285TWE9_9PROT</name>
<dbReference type="Gene3D" id="1.20.1050.10">
    <property type="match status" value="1"/>
</dbReference>
<proteinExistence type="predicted"/>
<dbReference type="AlphaFoldDB" id="A0A285TWE9"/>
<comment type="subunit">
    <text evidence="1">Homodimer.</text>
</comment>
<dbReference type="InterPro" id="IPR036249">
    <property type="entry name" value="Thioredoxin-like_sf"/>
</dbReference>
<dbReference type="CDD" id="cd00570">
    <property type="entry name" value="GST_N_family"/>
    <property type="match status" value="1"/>
</dbReference>
<dbReference type="SFLD" id="SFLDG00358">
    <property type="entry name" value="Main_(cytGST)"/>
    <property type="match status" value="1"/>
</dbReference>
<evidence type="ECO:0000313" key="5">
    <source>
        <dbReference type="Proteomes" id="UP000219068"/>
    </source>
</evidence>
<dbReference type="InterPro" id="IPR004045">
    <property type="entry name" value="Glutathione_S-Trfase_N"/>
</dbReference>
<dbReference type="PROSITE" id="PS50404">
    <property type="entry name" value="GST_NTER"/>
    <property type="match status" value="1"/>
</dbReference>
<dbReference type="InterPro" id="IPR040079">
    <property type="entry name" value="Glutathione_S-Trfase"/>
</dbReference>
<dbReference type="Gene3D" id="3.40.30.10">
    <property type="entry name" value="Glutaredoxin"/>
    <property type="match status" value="1"/>
</dbReference>
<dbReference type="SUPFAM" id="SSF52833">
    <property type="entry name" value="Thioredoxin-like"/>
    <property type="match status" value="1"/>
</dbReference>
<feature type="domain" description="GST C-terminal" evidence="3">
    <location>
        <begin position="107"/>
        <end position="239"/>
    </location>
</feature>
<dbReference type="PROSITE" id="PS50405">
    <property type="entry name" value="GST_CTER"/>
    <property type="match status" value="1"/>
</dbReference>
<dbReference type="PANTHER" id="PTHR43969:SF9">
    <property type="entry name" value="GLUTATHIONE S TRANSFERASE D10, ISOFORM A-RELATED"/>
    <property type="match status" value="1"/>
</dbReference>
<evidence type="ECO:0000259" key="2">
    <source>
        <dbReference type="PROSITE" id="PS50404"/>
    </source>
</evidence>
<protein>
    <submittedName>
        <fullName evidence="4">Glutathione S-transferase</fullName>
    </submittedName>
</protein>
<evidence type="ECO:0000256" key="1">
    <source>
        <dbReference type="ARBA" id="ARBA00011738"/>
    </source>
</evidence>